<evidence type="ECO:0000313" key="3">
    <source>
        <dbReference type="Proteomes" id="UP001189429"/>
    </source>
</evidence>
<feature type="non-terminal residue" evidence="2">
    <location>
        <position position="1"/>
    </location>
</feature>
<dbReference type="Proteomes" id="UP001189429">
    <property type="component" value="Unassembled WGS sequence"/>
</dbReference>
<dbReference type="InterPro" id="IPR036249">
    <property type="entry name" value="Thioredoxin-like_sf"/>
</dbReference>
<keyword evidence="1" id="KW-0813">Transport</keyword>
<dbReference type="Gene3D" id="3.40.30.10">
    <property type="entry name" value="Glutaredoxin"/>
    <property type="match status" value="1"/>
</dbReference>
<dbReference type="Pfam" id="PF05768">
    <property type="entry name" value="Glrx-like"/>
    <property type="match status" value="1"/>
</dbReference>
<dbReference type="EMBL" id="CAUYUJ010021215">
    <property type="protein sequence ID" value="CAK0903372.1"/>
    <property type="molecule type" value="Genomic_DNA"/>
</dbReference>
<comment type="similarity">
    <text evidence="1">Belongs to the glutaredoxin family.</text>
</comment>
<dbReference type="InterPro" id="IPR008554">
    <property type="entry name" value="Glutaredoxin-like"/>
</dbReference>
<gene>
    <name evidence="2" type="ORF">PCOR1329_LOCUS79709</name>
</gene>
<proteinExistence type="inferred from homology"/>
<organism evidence="2 3">
    <name type="scientific">Prorocentrum cordatum</name>
    <dbReference type="NCBI Taxonomy" id="2364126"/>
    <lineage>
        <taxon>Eukaryota</taxon>
        <taxon>Sar</taxon>
        <taxon>Alveolata</taxon>
        <taxon>Dinophyceae</taxon>
        <taxon>Prorocentrales</taxon>
        <taxon>Prorocentraceae</taxon>
        <taxon>Prorocentrum</taxon>
    </lineage>
</organism>
<accession>A0ABN9XXC4</accession>
<sequence>QPWLQGRAASCRARGLDRPAPARLADWMPLLTLYVGPGCSLCRSARFWLRRLANRVPGTRLQEVDVTTREALLQAYGHQLPVVCVDGEEVSLLRLDTPAIREALEAAVATAPAPE</sequence>
<dbReference type="PANTHER" id="PTHR33558:SF1">
    <property type="entry name" value="GLUTAREDOXIN-LIKE PROTEIN C5ORF63 HOMOLOG"/>
    <property type="match status" value="1"/>
</dbReference>
<evidence type="ECO:0000313" key="2">
    <source>
        <dbReference type="EMBL" id="CAK0903372.1"/>
    </source>
</evidence>
<dbReference type="SUPFAM" id="SSF52833">
    <property type="entry name" value="Thioredoxin-like"/>
    <property type="match status" value="1"/>
</dbReference>
<keyword evidence="3" id="KW-1185">Reference proteome</keyword>
<name>A0ABN9XXC4_9DINO</name>
<reference evidence="2" key="1">
    <citation type="submission" date="2023-10" db="EMBL/GenBank/DDBJ databases">
        <authorList>
            <person name="Chen Y."/>
            <person name="Shah S."/>
            <person name="Dougan E. K."/>
            <person name="Thang M."/>
            <person name="Chan C."/>
        </authorList>
    </citation>
    <scope>NUCLEOTIDE SEQUENCE [LARGE SCALE GENOMIC DNA]</scope>
</reference>
<dbReference type="PANTHER" id="PTHR33558">
    <property type="entry name" value="GLUTAREDOXIN-LIKE PROTEIN C5ORF63 HOMOLOG"/>
    <property type="match status" value="1"/>
</dbReference>
<comment type="caution">
    <text evidence="2">The sequence shown here is derived from an EMBL/GenBank/DDBJ whole genome shotgun (WGS) entry which is preliminary data.</text>
</comment>
<keyword evidence="1" id="KW-0249">Electron transport</keyword>
<protein>
    <recommendedName>
        <fullName evidence="1">Glutaredoxin-like protein</fullName>
    </recommendedName>
</protein>
<evidence type="ECO:0000256" key="1">
    <source>
        <dbReference type="RuleBase" id="RU363082"/>
    </source>
</evidence>
<dbReference type="InterPro" id="IPR052565">
    <property type="entry name" value="Glutaredoxin-like_YDR286C"/>
</dbReference>